<evidence type="ECO:0000313" key="3">
    <source>
        <dbReference type="Proteomes" id="UP000009375"/>
    </source>
</evidence>
<accession>D2EER7</accession>
<organism evidence="2 3">
    <name type="scientific">Candidatus Parvarchaeum acidiphilum ARMAN-4</name>
    <dbReference type="NCBI Taxonomy" id="662760"/>
    <lineage>
        <taxon>Archaea</taxon>
        <taxon>Candidatus Parvarchaeota</taxon>
        <taxon>Candidatus Parvarchaeum</taxon>
    </lineage>
</organism>
<keyword evidence="1" id="KW-0472">Membrane</keyword>
<dbReference type="AlphaFoldDB" id="D2EER7"/>
<dbReference type="Proteomes" id="UP000009375">
    <property type="component" value="Unassembled WGS sequence"/>
</dbReference>
<gene>
    <name evidence="2" type="ORF">BJBARM4_0220</name>
</gene>
<sequence>MYSNRIKGLTNALVITFAVLLLALQISIFVSNFQLKKSFRWFFKKVIALKAEKV</sequence>
<proteinExistence type="predicted"/>
<dbReference type="EMBL" id="GG730041">
    <property type="protein sequence ID" value="EEZ93128.1"/>
    <property type="molecule type" value="Genomic_DNA"/>
</dbReference>
<name>D2EER7_PARA4</name>
<keyword evidence="1" id="KW-0812">Transmembrane</keyword>
<protein>
    <submittedName>
        <fullName evidence="2">Uncharacterized protein</fullName>
    </submittedName>
</protein>
<evidence type="ECO:0000313" key="2">
    <source>
        <dbReference type="EMBL" id="EEZ93128.1"/>
    </source>
</evidence>
<reference evidence="2 3" key="1">
    <citation type="journal article" date="2010" name="Proc. Natl. Acad. Sci. U.S.A.">
        <title>Enigmatic, ultrasmall, uncultivated Archaea.</title>
        <authorList>
            <person name="Baker B.J."/>
            <person name="Comolli L.R."/>
            <person name="Dick G.J."/>
            <person name="Hauser L.J."/>
            <person name="Hyatt D."/>
            <person name="Dill B.D."/>
            <person name="Land M.L."/>
            <person name="Verberkmoes N.C."/>
            <person name="Hettich R.L."/>
            <person name="Banfield J.F."/>
        </authorList>
    </citation>
    <scope>NUCLEOTIDE SEQUENCE [LARGE SCALE GENOMIC DNA]</scope>
</reference>
<evidence type="ECO:0000256" key="1">
    <source>
        <dbReference type="SAM" id="Phobius"/>
    </source>
</evidence>
<feature type="transmembrane region" description="Helical" evidence="1">
    <location>
        <begin position="12"/>
        <end position="35"/>
    </location>
</feature>
<keyword evidence="1" id="KW-1133">Transmembrane helix</keyword>